<dbReference type="Pfam" id="PF01522">
    <property type="entry name" value="Polysacc_deac_1"/>
    <property type="match status" value="1"/>
</dbReference>
<dbReference type="GO" id="GO:0005576">
    <property type="term" value="C:extracellular region"/>
    <property type="evidence" value="ECO:0007669"/>
    <property type="project" value="UniProtKB-SubCell"/>
</dbReference>
<feature type="domain" description="NodB homology" evidence="3">
    <location>
        <begin position="57"/>
        <end position="242"/>
    </location>
</feature>
<dbReference type="SUPFAM" id="SSF88713">
    <property type="entry name" value="Glycoside hydrolase/deacetylase"/>
    <property type="match status" value="1"/>
</dbReference>
<protein>
    <submittedName>
        <fullName evidence="4">Polysaccharide deacetylase</fullName>
    </submittedName>
</protein>
<dbReference type="PANTHER" id="PTHR34216:SF3">
    <property type="entry name" value="POLY-BETA-1,6-N-ACETYL-D-GLUCOSAMINE N-DEACETYLASE"/>
    <property type="match status" value="1"/>
</dbReference>
<evidence type="ECO:0000256" key="2">
    <source>
        <dbReference type="ARBA" id="ARBA00022729"/>
    </source>
</evidence>
<dbReference type="GO" id="GO:0005975">
    <property type="term" value="P:carbohydrate metabolic process"/>
    <property type="evidence" value="ECO:0007669"/>
    <property type="project" value="InterPro"/>
</dbReference>
<name>A0A402DTM3_9CELL</name>
<evidence type="ECO:0000313" key="4">
    <source>
        <dbReference type="EMBL" id="GCE77465.1"/>
    </source>
</evidence>
<keyword evidence="2" id="KW-0732">Signal</keyword>
<dbReference type="Gene3D" id="3.20.20.370">
    <property type="entry name" value="Glycoside hydrolase/deacetylase"/>
    <property type="match status" value="1"/>
</dbReference>
<evidence type="ECO:0000259" key="3">
    <source>
        <dbReference type="PROSITE" id="PS51677"/>
    </source>
</evidence>
<dbReference type="GO" id="GO:0016810">
    <property type="term" value="F:hydrolase activity, acting on carbon-nitrogen (but not peptide) bonds"/>
    <property type="evidence" value="ECO:0007669"/>
    <property type="project" value="InterPro"/>
</dbReference>
<comment type="subcellular location">
    <subcellularLocation>
        <location evidence="1">Secreted</location>
    </subcellularLocation>
</comment>
<dbReference type="EMBL" id="BIMR01000211">
    <property type="protein sequence ID" value="GCE77465.1"/>
    <property type="molecule type" value="Genomic_DNA"/>
</dbReference>
<dbReference type="InterPro" id="IPR002509">
    <property type="entry name" value="NODB_dom"/>
</dbReference>
<evidence type="ECO:0000313" key="5">
    <source>
        <dbReference type="Proteomes" id="UP000289954"/>
    </source>
</evidence>
<sequence>MFVPLMYHLVDDRVEHPMSVPQDAFRRQLDWLGASGVTVLTVDRAVAALDNPGEVTEGVVLTFDDGYLNTVTTVREMLDERGLHAVMAVCGSYLDPATTPADIPHASREFASAQDVRDWLAAGHDVAGHSYTHPRLTTLDRRDLEAEVDLDLEAVEAATGRRPTTFCYPFGKADAAVREVVGQRYRHAFVTDGGSWPDPTHPLAMRRLEVRPAWDLGTFRAEVGRALEACRRQAPAATTRSS</sequence>
<gene>
    <name evidence="4" type="ORF">CBZ_25210</name>
</gene>
<proteinExistence type="predicted"/>
<dbReference type="CDD" id="cd10918">
    <property type="entry name" value="CE4_NodB_like_5s_6s"/>
    <property type="match status" value="1"/>
</dbReference>
<accession>A0A402DTM3</accession>
<dbReference type="OrthoDB" id="2795102at2"/>
<comment type="caution">
    <text evidence="4">The sequence shown here is derived from an EMBL/GenBank/DDBJ whole genome shotgun (WGS) entry which is preliminary data.</text>
</comment>
<keyword evidence="5" id="KW-1185">Reference proteome</keyword>
<dbReference type="InterPro" id="IPR011330">
    <property type="entry name" value="Glyco_hydro/deAcase_b/a-brl"/>
</dbReference>
<dbReference type="RefSeq" id="WP_130782074.1">
    <property type="nucleotide sequence ID" value="NZ_BIMR01000211.1"/>
</dbReference>
<dbReference type="PANTHER" id="PTHR34216">
    <property type="match status" value="1"/>
</dbReference>
<organism evidence="4 5">
    <name type="scientific">Cellulomonas biazotea</name>
    <dbReference type="NCBI Taxonomy" id="1709"/>
    <lineage>
        <taxon>Bacteria</taxon>
        <taxon>Bacillati</taxon>
        <taxon>Actinomycetota</taxon>
        <taxon>Actinomycetes</taxon>
        <taxon>Micrococcales</taxon>
        <taxon>Cellulomonadaceae</taxon>
        <taxon>Cellulomonas</taxon>
    </lineage>
</organism>
<reference evidence="4 5" key="1">
    <citation type="submission" date="2019-01" db="EMBL/GenBank/DDBJ databases">
        <title>Draft genome sequence of Cellulomonas takizawaensis strain TKZ-21.</title>
        <authorList>
            <person name="Yamamura H."/>
            <person name="Hayashi T."/>
            <person name="Hamada M."/>
            <person name="Serisawa Y."/>
            <person name="Matsuyama K."/>
            <person name="Nakagawa Y."/>
            <person name="Otoguro M."/>
            <person name="Yanagida F."/>
            <person name="Hayakawa M."/>
        </authorList>
    </citation>
    <scope>NUCLEOTIDE SEQUENCE [LARGE SCALE GENOMIC DNA]</scope>
    <source>
        <strain evidence="4 5">NBRC12680</strain>
    </source>
</reference>
<dbReference type="AlphaFoldDB" id="A0A402DTM3"/>
<evidence type="ECO:0000256" key="1">
    <source>
        <dbReference type="ARBA" id="ARBA00004613"/>
    </source>
</evidence>
<dbReference type="Proteomes" id="UP000289954">
    <property type="component" value="Unassembled WGS sequence"/>
</dbReference>
<dbReference type="InterPro" id="IPR051398">
    <property type="entry name" value="Polysacch_Deacetylase"/>
</dbReference>
<dbReference type="PROSITE" id="PS51677">
    <property type="entry name" value="NODB"/>
    <property type="match status" value="1"/>
</dbReference>